<dbReference type="GO" id="GO:0015276">
    <property type="term" value="F:ligand-gated monoatomic ion channel activity"/>
    <property type="evidence" value="ECO:0007669"/>
    <property type="project" value="InterPro"/>
</dbReference>
<keyword evidence="10" id="KW-0325">Glycoprotein</keyword>
<dbReference type="InterPro" id="IPR052192">
    <property type="entry name" value="Insect_Ionotropic_Sensory_Rcpt"/>
</dbReference>
<dbReference type="SUPFAM" id="SSF53850">
    <property type="entry name" value="Periplasmic binding protein-like II"/>
    <property type="match status" value="1"/>
</dbReference>
<organism evidence="17 18">
    <name type="scientific">Scylla paramamosain</name>
    <name type="common">Mud crab</name>
    <dbReference type="NCBI Taxonomy" id="85552"/>
    <lineage>
        <taxon>Eukaryota</taxon>
        <taxon>Metazoa</taxon>
        <taxon>Ecdysozoa</taxon>
        <taxon>Arthropoda</taxon>
        <taxon>Crustacea</taxon>
        <taxon>Multicrustacea</taxon>
        <taxon>Malacostraca</taxon>
        <taxon>Eumalacostraca</taxon>
        <taxon>Eucarida</taxon>
        <taxon>Decapoda</taxon>
        <taxon>Pleocyemata</taxon>
        <taxon>Brachyura</taxon>
        <taxon>Eubrachyura</taxon>
        <taxon>Portunoidea</taxon>
        <taxon>Portunidae</taxon>
        <taxon>Portuninae</taxon>
        <taxon>Scylla</taxon>
    </lineage>
</organism>
<comment type="similarity">
    <text evidence="2">Belongs to the glutamate-gated ion channel (TC 1.A.10.1) family.</text>
</comment>
<dbReference type="PANTHER" id="PTHR42643:SF24">
    <property type="entry name" value="IONOTROPIC RECEPTOR 60A"/>
    <property type="match status" value="1"/>
</dbReference>
<keyword evidence="11" id="KW-1071">Ligand-gated ion channel</keyword>
<keyword evidence="9" id="KW-0675">Receptor</keyword>
<keyword evidence="6 13" id="KW-1133">Transmembrane helix</keyword>
<name>A0AAW0TB17_SCYPA</name>
<dbReference type="EMBL" id="JARAKH010000034">
    <property type="protein sequence ID" value="KAK8384566.1"/>
    <property type="molecule type" value="Genomic_DNA"/>
</dbReference>
<reference evidence="17 18" key="1">
    <citation type="submission" date="2023-03" db="EMBL/GenBank/DDBJ databases">
        <title>High-quality genome of Scylla paramamosain provides insights in environmental adaptation.</title>
        <authorList>
            <person name="Zhang L."/>
        </authorList>
    </citation>
    <scope>NUCLEOTIDE SEQUENCE [LARGE SCALE GENOMIC DNA]</scope>
    <source>
        <strain evidence="17">LZ_2023a</strain>
        <tissue evidence="17">Muscle</tissue>
    </source>
</reference>
<evidence type="ECO:0000256" key="13">
    <source>
        <dbReference type="SAM" id="Phobius"/>
    </source>
</evidence>
<keyword evidence="18" id="KW-1185">Reference proteome</keyword>
<evidence type="ECO:0000256" key="4">
    <source>
        <dbReference type="ARBA" id="ARBA00022475"/>
    </source>
</evidence>
<gene>
    <name evidence="17" type="ORF">O3P69_014266</name>
</gene>
<feature type="transmembrane region" description="Helical" evidence="13">
    <location>
        <begin position="363"/>
        <end position="386"/>
    </location>
</feature>
<evidence type="ECO:0000256" key="6">
    <source>
        <dbReference type="ARBA" id="ARBA00022989"/>
    </source>
</evidence>
<dbReference type="InterPro" id="IPR019594">
    <property type="entry name" value="Glu/Gly-bd"/>
</dbReference>
<keyword evidence="12" id="KW-0407">Ion channel</keyword>
<keyword evidence="5 13" id="KW-0812">Transmembrane</keyword>
<dbReference type="AlphaFoldDB" id="A0AAW0TB17"/>
<feature type="signal peptide" evidence="14">
    <location>
        <begin position="1"/>
        <end position="22"/>
    </location>
</feature>
<evidence type="ECO:0000313" key="17">
    <source>
        <dbReference type="EMBL" id="KAK8384566.1"/>
    </source>
</evidence>
<dbReference type="Gene3D" id="1.10.287.70">
    <property type="match status" value="1"/>
</dbReference>
<keyword evidence="14" id="KW-0732">Signal</keyword>
<keyword evidence="3" id="KW-0813">Transport</keyword>
<feature type="domain" description="Ionotropic glutamate receptor L-glutamate and glycine-binding" evidence="16">
    <location>
        <begin position="257"/>
        <end position="343"/>
    </location>
</feature>
<evidence type="ECO:0000256" key="10">
    <source>
        <dbReference type="ARBA" id="ARBA00023180"/>
    </source>
</evidence>
<evidence type="ECO:0000256" key="12">
    <source>
        <dbReference type="ARBA" id="ARBA00023303"/>
    </source>
</evidence>
<keyword evidence="7" id="KW-0406">Ion transport</keyword>
<proteinExistence type="inferred from homology"/>
<dbReference type="GO" id="GO:0005886">
    <property type="term" value="C:plasma membrane"/>
    <property type="evidence" value="ECO:0007669"/>
    <property type="project" value="UniProtKB-SubCell"/>
</dbReference>
<keyword evidence="8 13" id="KW-0472">Membrane</keyword>
<dbReference type="Pfam" id="PF00060">
    <property type="entry name" value="Lig_chan"/>
    <property type="match status" value="1"/>
</dbReference>
<dbReference type="InterPro" id="IPR001320">
    <property type="entry name" value="Iontro_rcpt_C"/>
</dbReference>
<dbReference type="Gene3D" id="3.40.190.10">
    <property type="entry name" value="Periplasmic binding protein-like II"/>
    <property type="match status" value="1"/>
</dbReference>
<feature type="domain" description="Ionotropic glutamate receptor C-terminal" evidence="15">
    <location>
        <begin position="410"/>
        <end position="580"/>
    </location>
</feature>
<dbReference type="GO" id="GO:0050906">
    <property type="term" value="P:detection of stimulus involved in sensory perception"/>
    <property type="evidence" value="ECO:0007669"/>
    <property type="project" value="UniProtKB-ARBA"/>
</dbReference>
<evidence type="ECO:0000256" key="14">
    <source>
        <dbReference type="SAM" id="SignalP"/>
    </source>
</evidence>
<evidence type="ECO:0000256" key="2">
    <source>
        <dbReference type="ARBA" id="ARBA00008685"/>
    </source>
</evidence>
<dbReference type="Pfam" id="PF10613">
    <property type="entry name" value="Lig_chan-Glu_bd"/>
    <property type="match status" value="1"/>
</dbReference>
<evidence type="ECO:0000256" key="1">
    <source>
        <dbReference type="ARBA" id="ARBA00004651"/>
    </source>
</evidence>
<feature type="chain" id="PRO_5043934434" evidence="14">
    <location>
        <begin position="23"/>
        <end position="610"/>
    </location>
</feature>
<dbReference type="Proteomes" id="UP001487740">
    <property type="component" value="Unassembled WGS sequence"/>
</dbReference>
<evidence type="ECO:0000256" key="5">
    <source>
        <dbReference type="ARBA" id="ARBA00022692"/>
    </source>
</evidence>
<feature type="transmembrane region" description="Helical" evidence="13">
    <location>
        <begin position="569"/>
        <end position="593"/>
    </location>
</feature>
<evidence type="ECO:0000256" key="7">
    <source>
        <dbReference type="ARBA" id="ARBA00023065"/>
    </source>
</evidence>
<evidence type="ECO:0000259" key="16">
    <source>
        <dbReference type="Pfam" id="PF10613"/>
    </source>
</evidence>
<evidence type="ECO:0000256" key="8">
    <source>
        <dbReference type="ARBA" id="ARBA00023136"/>
    </source>
</evidence>
<dbReference type="PANTHER" id="PTHR42643">
    <property type="entry name" value="IONOTROPIC RECEPTOR 20A-RELATED"/>
    <property type="match status" value="1"/>
</dbReference>
<evidence type="ECO:0000259" key="15">
    <source>
        <dbReference type="Pfam" id="PF00060"/>
    </source>
</evidence>
<evidence type="ECO:0000256" key="3">
    <source>
        <dbReference type="ARBA" id="ARBA00022448"/>
    </source>
</evidence>
<evidence type="ECO:0000256" key="9">
    <source>
        <dbReference type="ARBA" id="ARBA00023170"/>
    </source>
</evidence>
<accession>A0AAW0TB17</accession>
<sequence>MAAFVILTQIFLLASRSLESAAFLPRSSESTRSEALRAVQAVISSQPQHVCPVLLLLNSMSQVTLETLKEMEWALAGQGVILYQVEVDSVTNTAMLTHLGEAIDKIHQLGQLSHCLVVVVVSDDQTFLVTFADLSFKQYALEWSTRSIILTRLPRNELGGLHALLSNRNTMLLRPLEDRGILREVGVYVESPYSEPSTARPRRVATWRPNTTWTPESSPQFFPEKFMVFSPAPILKVAIELLPYHRMSWVDDPSVPEGRRLHVTGSMDETVKYLAQAMNFTYRYVLSPERTFGSRLPNGSWTGMMGMVVREEAQFATGPFSLSPVRVSAADYTVPFWTGSLKIVGGLGGVRIDQWGFLLPLTFLVWVCTLAALLGVLVLLLIPFYLPDTKLGRGGWSADTLNCVRVLLQQGVWMLMTLVLTKSYSGNLMSLLAVKHVPQPFQSTRDVLNDPHVSMIWQKYSRTEEFLRSVKSGIFREVADLEDEGRLRFHTQAQYLDSFNTLVRAGDHVLVDGENTIKRLIALDFSQKAIAIVETGLLSFWAHEVPNLTRCDNIPKKMVLSTSLSTTHLWGMFAVLGGGLVAGTLMWLVELLLFPVRKHRPPRAPATVSK</sequence>
<protein>
    <submittedName>
        <fullName evidence="17">Uncharacterized protein</fullName>
    </submittedName>
</protein>
<comment type="caution">
    <text evidence="17">The sequence shown here is derived from an EMBL/GenBank/DDBJ whole genome shotgun (WGS) entry which is preliminary data.</text>
</comment>
<evidence type="ECO:0000313" key="18">
    <source>
        <dbReference type="Proteomes" id="UP001487740"/>
    </source>
</evidence>
<evidence type="ECO:0000256" key="11">
    <source>
        <dbReference type="ARBA" id="ARBA00023286"/>
    </source>
</evidence>
<keyword evidence="4" id="KW-1003">Cell membrane</keyword>
<comment type="subcellular location">
    <subcellularLocation>
        <location evidence="1">Cell membrane</location>
        <topology evidence="1">Multi-pass membrane protein</topology>
    </subcellularLocation>
</comment>